<keyword evidence="1" id="KW-1133">Transmembrane helix</keyword>
<keyword evidence="1" id="KW-0812">Transmembrane</keyword>
<dbReference type="Proteomes" id="UP000652761">
    <property type="component" value="Unassembled WGS sequence"/>
</dbReference>
<protein>
    <submittedName>
        <fullName evidence="2">Uncharacterized protein</fullName>
    </submittedName>
</protein>
<gene>
    <name evidence="2" type="ORF">Taro_035934</name>
</gene>
<evidence type="ECO:0000256" key="1">
    <source>
        <dbReference type="SAM" id="Phobius"/>
    </source>
</evidence>
<dbReference type="AlphaFoldDB" id="A0A843W1Q6"/>
<evidence type="ECO:0000313" key="3">
    <source>
        <dbReference type="Proteomes" id="UP000652761"/>
    </source>
</evidence>
<organism evidence="2 3">
    <name type="scientific">Colocasia esculenta</name>
    <name type="common">Wild taro</name>
    <name type="synonym">Arum esculentum</name>
    <dbReference type="NCBI Taxonomy" id="4460"/>
    <lineage>
        <taxon>Eukaryota</taxon>
        <taxon>Viridiplantae</taxon>
        <taxon>Streptophyta</taxon>
        <taxon>Embryophyta</taxon>
        <taxon>Tracheophyta</taxon>
        <taxon>Spermatophyta</taxon>
        <taxon>Magnoliopsida</taxon>
        <taxon>Liliopsida</taxon>
        <taxon>Araceae</taxon>
        <taxon>Aroideae</taxon>
        <taxon>Colocasieae</taxon>
        <taxon>Colocasia</taxon>
    </lineage>
</organism>
<accession>A0A843W1Q6</accession>
<sequence length="100" mass="10708">MVVEVGERFLFDIMEILLVDVGLIICCCGILFKTPDSSLGHRLTVGRRRTPPSLAAVFVHVRGGGPVAGEVGGPMVEGRADLEGAADPGRLFFLLDCLHF</sequence>
<comment type="caution">
    <text evidence="2">The sequence shown here is derived from an EMBL/GenBank/DDBJ whole genome shotgun (WGS) entry which is preliminary data.</text>
</comment>
<dbReference type="EMBL" id="NMUH01002984">
    <property type="protein sequence ID" value="MQM03159.1"/>
    <property type="molecule type" value="Genomic_DNA"/>
</dbReference>
<evidence type="ECO:0000313" key="2">
    <source>
        <dbReference type="EMBL" id="MQM03159.1"/>
    </source>
</evidence>
<reference evidence="2" key="1">
    <citation type="submission" date="2017-07" db="EMBL/GenBank/DDBJ databases">
        <title>Taro Niue Genome Assembly and Annotation.</title>
        <authorList>
            <person name="Atibalentja N."/>
            <person name="Keating K."/>
            <person name="Fields C.J."/>
        </authorList>
    </citation>
    <scope>NUCLEOTIDE SEQUENCE</scope>
    <source>
        <strain evidence="2">Niue_2</strain>
        <tissue evidence="2">Leaf</tissue>
    </source>
</reference>
<name>A0A843W1Q6_COLES</name>
<proteinExistence type="predicted"/>
<keyword evidence="3" id="KW-1185">Reference proteome</keyword>
<keyword evidence="1" id="KW-0472">Membrane</keyword>
<feature type="transmembrane region" description="Helical" evidence="1">
    <location>
        <begin position="13"/>
        <end position="32"/>
    </location>
</feature>